<evidence type="ECO:0000256" key="1">
    <source>
        <dbReference type="PIRSR" id="PIRSR005962-1"/>
    </source>
</evidence>
<dbReference type="Gene3D" id="3.40.630.10">
    <property type="entry name" value="Zn peptidases"/>
    <property type="match status" value="1"/>
</dbReference>
<dbReference type="HOGENOM" id="CLU_023257_6_0_11"/>
<evidence type="ECO:0000259" key="2">
    <source>
        <dbReference type="Pfam" id="PF07687"/>
    </source>
</evidence>
<dbReference type="PANTHER" id="PTHR11014:SF63">
    <property type="entry name" value="METALLOPEPTIDASE, PUTATIVE (AFU_ORTHOLOGUE AFUA_6G09600)-RELATED"/>
    <property type="match status" value="1"/>
</dbReference>
<dbReference type="PANTHER" id="PTHR11014">
    <property type="entry name" value="PEPTIDASE M20 FAMILY MEMBER"/>
    <property type="match status" value="1"/>
</dbReference>
<accession>C7QBY1</accession>
<dbReference type="RefSeq" id="WP_015792329.1">
    <property type="nucleotide sequence ID" value="NC_013131.1"/>
</dbReference>
<dbReference type="InParanoid" id="C7QBY1"/>
<keyword evidence="4" id="KW-1185">Reference proteome</keyword>
<dbReference type="KEGG" id="cai:Caci_3698"/>
<dbReference type="NCBIfam" id="TIGR01891">
    <property type="entry name" value="amidohydrolases"/>
    <property type="match status" value="1"/>
</dbReference>
<feature type="binding site" evidence="1">
    <location>
        <position position="117"/>
    </location>
    <ligand>
        <name>Mn(2+)</name>
        <dbReference type="ChEBI" id="CHEBI:29035"/>
        <label>2</label>
    </ligand>
</feature>
<sequence length="437" mass="44997">MRDLPKSLSGSFLTEPFSAAQAVELYLHLHRDPELSGAEERTAARLARALTGDGFEVASGVGGHGVVGVLRNGSGPTVMLRAELDALPVREQTALPYASTATALDAEGRLVPVMHACGHDLHVACAAGAATVLAQRRDRWRGTLMVVGQPAEETLTGAAAMLEDGLYERFAPGPPDAVLAQHSAPLPAGMTAHPTGAATAAGAALRVVVHGRGGHAATPHLAIDPVRVAAAIVLRLATVADEELGTAAPAAVSVGSLHAGTSPNVIPDEAHIEATIRTLTDPHLERLLAAVHRIIAAESEAAGCPEPPAVTLLSRTPANHPDPTLAAAIIRAHRHLLGTERVALWPPTLATEDFPLFGPPGAATGLHKSPATRTAYWMFGTIGPTQWHQTPGHTAAEKLATLAPNHSPKYQPDPGPAIPAGIRTLASAALAAGLAEP</sequence>
<keyword evidence="1" id="KW-0479">Metal-binding</keyword>
<name>C7QBY1_CATAD</name>
<evidence type="ECO:0000313" key="3">
    <source>
        <dbReference type="EMBL" id="ACU72600.1"/>
    </source>
</evidence>
<dbReference type="Pfam" id="PF07687">
    <property type="entry name" value="M20_dimer"/>
    <property type="match status" value="1"/>
</dbReference>
<dbReference type="eggNOG" id="COG1473">
    <property type="taxonomic scope" value="Bacteria"/>
</dbReference>
<dbReference type="STRING" id="479433.Caci_3698"/>
<gene>
    <name evidence="3" type="ordered locus">Caci_3698</name>
</gene>
<dbReference type="Gene3D" id="3.30.70.360">
    <property type="match status" value="1"/>
</dbReference>
<feature type="binding site" evidence="1">
    <location>
        <position position="119"/>
    </location>
    <ligand>
        <name>Mn(2+)</name>
        <dbReference type="ChEBI" id="CHEBI:29035"/>
        <label>2</label>
    </ligand>
</feature>
<dbReference type="OrthoDB" id="9777385at2"/>
<dbReference type="EMBL" id="CP001700">
    <property type="protein sequence ID" value="ACU72600.1"/>
    <property type="molecule type" value="Genomic_DNA"/>
</dbReference>
<dbReference type="SUPFAM" id="SSF53187">
    <property type="entry name" value="Zn-dependent exopeptidases"/>
    <property type="match status" value="1"/>
</dbReference>
<keyword evidence="3" id="KW-0378">Hydrolase</keyword>
<feature type="binding site" evidence="1">
    <location>
        <position position="153"/>
    </location>
    <ligand>
        <name>Mn(2+)</name>
        <dbReference type="ChEBI" id="CHEBI:29035"/>
        <label>2</label>
    </ligand>
</feature>
<dbReference type="SUPFAM" id="SSF55031">
    <property type="entry name" value="Bacterial exopeptidase dimerisation domain"/>
    <property type="match status" value="1"/>
</dbReference>
<dbReference type="InterPro" id="IPR036264">
    <property type="entry name" value="Bact_exopeptidase_dim_dom"/>
</dbReference>
<dbReference type="InterPro" id="IPR002933">
    <property type="entry name" value="Peptidase_M20"/>
</dbReference>
<dbReference type="GO" id="GO:0046872">
    <property type="term" value="F:metal ion binding"/>
    <property type="evidence" value="ECO:0007669"/>
    <property type="project" value="UniProtKB-KW"/>
</dbReference>
<evidence type="ECO:0000313" key="4">
    <source>
        <dbReference type="Proteomes" id="UP000000851"/>
    </source>
</evidence>
<dbReference type="Pfam" id="PF01546">
    <property type="entry name" value="Peptidase_M20"/>
    <property type="match status" value="1"/>
</dbReference>
<reference evidence="3 4" key="1">
    <citation type="journal article" date="2009" name="Stand. Genomic Sci.">
        <title>Complete genome sequence of Catenulispora acidiphila type strain (ID 139908).</title>
        <authorList>
            <person name="Copeland A."/>
            <person name="Lapidus A."/>
            <person name="Glavina Del Rio T."/>
            <person name="Nolan M."/>
            <person name="Lucas S."/>
            <person name="Chen F."/>
            <person name="Tice H."/>
            <person name="Cheng J.F."/>
            <person name="Bruce D."/>
            <person name="Goodwin L."/>
            <person name="Pitluck S."/>
            <person name="Mikhailova N."/>
            <person name="Pati A."/>
            <person name="Ivanova N."/>
            <person name="Mavromatis K."/>
            <person name="Chen A."/>
            <person name="Palaniappan K."/>
            <person name="Chain P."/>
            <person name="Land M."/>
            <person name="Hauser L."/>
            <person name="Chang Y.J."/>
            <person name="Jeffries C.D."/>
            <person name="Chertkov O."/>
            <person name="Brettin T."/>
            <person name="Detter J.C."/>
            <person name="Han C."/>
            <person name="Ali Z."/>
            <person name="Tindall B.J."/>
            <person name="Goker M."/>
            <person name="Bristow J."/>
            <person name="Eisen J.A."/>
            <person name="Markowitz V."/>
            <person name="Hugenholtz P."/>
            <person name="Kyrpides N.C."/>
            <person name="Klenk H.P."/>
        </authorList>
    </citation>
    <scope>NUCLEOTIDE SEQUENCE [LARGE SCALE GENOMIC DNA]</scope>
    <source>
        <strain evidence="4">DSM 44928 / JCM 14897 / NBRC 102108 / NRRL B-24433 / ID139908</strain>
    </source>
</reference>
<protein>
    <submittedName>
        <fullName evidence="3">Amidohydrolase</fullName>
    </submittedName>
</protein>
<organism evidence="3 4">
    <name type="scientific">Catenulispora acidiphila (strain DSM 44928 / JCM 14897 / NBRC 102108 / NRRL B-24433 / ID139908)</name>
    <dbReference type="NCBI Taxonomy" id="479433"/>
    <lineage>
        <taxon>Bacteria</taxon>
        <taxon>Bacillati</taxon>
        <taxon>Actinomycetota</taxon>
        <taxon>Actinomycetes</taxon>
        <taxon>Catenulisporales</taxon>
        <taxon>Catenulisporaceae</taxon>
        <taxon>Catenulispora</taxon>
    </lineage>
</organism>
<proteinExistence type="predicted"/>
<feature type="domain" description="Peptidase M20 dimerisation" evidence="2">
    <location>
        <begin position="204"/>
        <end position="299"/>
    </location>
</feature>
<dbReference type="Proteomes" id="UP000000851">
    <property type="component" value="Chromosome"/>
</dbReference>
<keyword evidence="1" id="KW-0464">Manganese</keyword>
<dbReference type="InterPro" id="IPR017439">
    <property type="entry name" value="Amidohydrolase"/>
</dbReference>
<comment type="cofactor">
    <cofactor evidence="1">
        <name>Mn(2+)</name>
        <dbReference type="ChEBI" id="CHEBI:29035"/>
    </cofactor>
    <text evidence="1">The Mn(2+) ion enhances activity.</text>
</comment>
<feature type="binding site" evidence="1">
    <location>
        <position position="182"/>
    </location>
    <ligand>
        <name>Mn(2+)</name>
        <dbReference type="ChEBI" id="CHEBI:29035"/>
        <label>2</label>
    </ligand>
</feature>
<dbReference type="InterPro" id="IPR011650">
    <property type="entry name" value="Peptidase_M20_dimer"/>
</dbReference>
<dbReference type="GO" id="GO:0016787">
    <property type="term" value="F:hydrolase activity"/>
    <property type="evidence" value="ECO:0007669"/>
    <property type="project" value="UniProtKB-KW"/>
</dbReference>
<dbReference type="AlphaFoldDB" id="C7QBY1"/>